<keyword evidence="3" id="KW-1185">Reference proteome</keyword>
<accession>A0ABY2IMQ6</accession>
<evidence type="ECO:0000313" key="2">
    <source>
        <dbReference type="EMBL" id="TFC18673.1"/>
    </source>
</evidence>
<organism evidence="2 3">
    <name type="scientific">Cryobacterium glucosi</name>
    <dbReference type="NCBI Taxonomy" id="1259175"/>
    <lineage>
        <taxon>Bacteria</taxon>
        <taxon>Bacillati</taxon>
        <taxon>Actinomycetota</taxon>
        <taxon>Actinomycetes</taxon>
        <taxon>Micrococcales</taxon>
        <taxon>Microbacteriaceae</taxon>
        <taxon>Cryobacterium</taxon>
    </lineage>
</organism>
<dbReference type="EMBL" id="SOFS01000031">
    <property type="protein sequence ID" value="TFC18673.1"/>
    <property type="molecule type" value="Genomic_DNA"/>
</dbReference>
<evidence type="ECO:0008006" key="4">
    <source>
        <dbReference type="Google" id="ProtNLM"/>
    </source>
</evidence>
<evidence type="ECO:0000313" key="3">
    <source>
        <dbReference type="Proteomes" id="UP000297604"/>
    </source>
</evidence>
<dbReference type="Proteomes" id="UP000297604">
    <property type="component" value="Unassembled WGS sequence"/>
</dbReference>
<feature type="region of interest" description="Disordered" evidence="1">
    <location>
        <begin position="77"/>
        <end position="102"/>
    </location>
</feature>
<dbReference type="SUPFAM" id="SSF51445">
    <property type="entry name" value="(Trans)glycosidases"/>
    <property type="match status" value="1"/>
</dbReference>
<dbReference type="RefSeq" id="WP_134449843.1">
    <property type="nucleotide sequence ID" value="NZ_SOFS01000031.1"/>
</dbReference>
<proteinExistence type="predicted"/>
<gene>
    <name evidence="2" type="ORF">E3O46_13365</name>
</gene>
<sequence length="102" mass="11166">MITDPDLDWTGDSAPLTQLSNTVIYEVHVKGFTQTHPDVPDNIRGTYAGLSSPAALTHFTELGVTAMELMPVQQLVQDSHLEEKTPHTTTSYNDECPGPDPM</sequence>
<protein>
    <recommendedName>
        <fullName evidence="4">Glycosyl hydrolase family 13 catalytic domain-containing protein</fullName>
    </recommendedName>
</protein>
<reference evidence="2 3" key="1">
    <citation type="submission" date="2019-03" db="EMBL/GenBank/DDBJ databases">
        <title>Genomics of glacier-inhabiting Cryobacterium strains.</title>
        <authorList>
            <person name="Liu Q."/>
            <person name="Xin Y.-H."/>
        </authorList>
    </citation>
    <scope>NUCLEOTIDE SEQUENCE [LARGE SCALE GENOMIC DNA]</scope>
    <source>
        <strain evidence="2 3">MDB1-5</strain>
    </source>
</reference>
<dbReference type="PANTHER" id="PTHR43002">
    <property type="entry name" value="GLYCOGEN DEBRANCHING ENZYME"/>
    <property type="match status" value="1"/>
</dbReference>
<dbReference type="Gene3D" id="3.20.20.80">
    <property type="entry name" value="Glycosidases"/>
    <property type="match status" value="1"/>
</dbReference>
<comment type="caution">
    <text evidence="2">The sequence shown here is derived from an EMBL/GenBank/DDBJ whole genome shotgun (WGS) entry which is preliminary data.</text>
</comment>
<name>A0ABY2IMQ6_9MICO</name>
<evidence type="ECO:0000256" key="1">
    <source>
        <dbReference type="SAM" id="MobiDB-lite"/>
    </source>
</evidence>
<dbReference type="InterPro" id="IPR017853">
    <property type="entry name" value="GH"/>
</dbReference>